<dbReference type="PANTHER" id="PTHR43394">
    <property type="entry name" value="ATP-DEPENDENT PERMEASE MDL1, MITOCHONDRIAL"/>
    <property type="match status" value="1"/>
</dbReference>
<dbReference type="InterPro" id="IPR039421">
    <property type="entry name" value="Type_1_exporter"/>
</dbReference>
<dbReference type="Gene3D" id="3.40.50.300">
    <property type="entry name" value="P-loop containing nucleotide triphosphate hydrolases"/>
    <property type="match status" value="1"/>
</dbReference>
<feature type="transmembrane region" description="Helical" evidence="8">
    <location>
        <begin position="12"/>
        <end position="33"/>
    </location>
</feature>
<dbReference type="Pfam" id="PF00664">
    <property type="entry name" value="ABC_membrane"/>
    <property type="match status" value="1"/>
</dbReference>
<dbReference type="InterPro" id="IPR011527">
    <property type="entry name" value="ABC1_TM_dom"/>
</dbReference>
<dbReference type="SUPFAM" id="SSF90123">
    <property type="entry name" value="ABC transporter transmembrane region"/>
    <property type="match status" value="1"/>
</dbReference>
<dbReference type="RefSeq" id="WP_117729410.1">
    <property type="nucleotide sequence ID" value="NZ_CP027116.1"/>
</dbReference>
<feature type="transmembrane region" description="Helical" evidence="8">
    <location>
        <begin position="270"/>
        <end position="287"/>
    </location>
</feature>
<feature type="transmembrane region" description="Helical" evidence="8">
    <location>
        <begin position="135"/>
        <end position="152"/>
    </location>
</feature>
<evidence type="ECO:0000313" key="11">
    <source>
        <dbReference type="EMBL" id="AVM23041.1"/>
    </source>
</evidence>
<dbReference type="PROSITE" id="PS50929">
    <property type="entry name" value="ABC_TM1F"/>
    <property type="match status" value="1"/>
</dbReference>
<keyword evidence="7 8" id="KW-0472">Membrane</keyword>
<evidence type="ECO:0000256" key="5">
    <source>
        <dbReference type="ARBA" id="ARBA00022840"/>
    </source>
</evidence>
<organism evidence="11 12">
    <name type="scientific">Bacillus pumilus</name>
    <name type="common">Bacillus mesentericus</name>
    <dbReference type="NCBI Taxonomy" id="1408"/>
    <lineage>
        <taxon>Bacteria</taxon>
        <taxon>Bacillati</taxon>
        <taxon>Bacillota</taxon>
        <taxon>Bacilli</taxon>
        <taxon>Bacillales</taxon>
        <taxon>Bacillaceae</taxon>
        <taxon>Bacillus</taxon>
    </lineage>
</organism>
<dbReference type="SMART" id="SM00382">
    <property type="entry name" value="AAA"/>
    <property type="match status" value="1"/>
</dbReference>
<evidence type="ECO:0000313" key="12">
    <source>
        <dbReference type="Proteomes" id="UP000264960"/>
    </source>
</evidence>
<dbReference type="SUPFAM" id="SSF52540">
    <property type="entry name" value="P-loop containing nucleoside triphosphate hydrolases"/>
    <property type="match status" value="1"/>
</dbReference>
<dbReference type="PANTHER" id="PTHR43394:SF1">
    <property type="entry name" value="ATP-BINDING CASSETTE SUB-FAMILY B MEMBER 10, MITOCHONDRIAL"/>
    <property type="match status" value="1"/>
</dbReference>
<dbReference type="InterPro" id="IPR027417">
    <property type="entry name" value="P-loop_NTPase"/>
</dbReference>
<evidence type="ECO:0000259" key="10">
    <source>
        <dbReference type="PROSITE" id="PS50929"/>
    </source>
</evidence>
<dbReference type="Proteomes" id="UP000264960">
    <property type="component" value="Chromosome"/>
</dbReference>
<comment type="subcellular location">
    <subcellularLocation>
        <location evidence="1">Cell membrane</location>
        <topology evidence="1">Multi-pass membrane protein</topology>
    </subcellularLocation>
</comment>
<dbReference type="InterPro" id="IPR003439">
    <property type="entry name" value="ABC_transporter-like_ATP-bd"/>
</dbReference>
<dbReference type="InterPro" id="IPR036640">
    <property type="entry name" value="ABC1_TM_sf"/>
</dbReference>
<keyword evidence="5 11" id="KW-0067">ATP-binding</keyword>
<dbReference type="FunFam" id="1.20.1560.10:FF:000053">
    <property type="entry name" value="Multidrug ABC transporter ATP-binding protein"/>
    <property type="match status" value="1"/>
</dbReference>
<keyword evidence="3 8" id="KW-0812">Transmembrane</keyword>
<dbReference type="InterPro" id="IPR003593">
    <property type="entry name" value="AAA+_ATPase"/>
</dbReference>
<accession>A0AAD0MLL8</accession>
<dbReference type="PROSITE" id="PS00211">
    <property type="entry name" value="ABC_TRANSPORTER_1"/>
    <property type="match status" value="1"/>
</dbReference>
<feature type="transmembrane region" description="Helical" evidence="8">
    <location>
        <begin position="246"/>
        <end position="264"/>
    </location>
</feature>
<dbReference type="PROSITE" id="PS50893">
    <property type="entry name" value="ABC_TRANSPORTER_2"/>
    <property type="match status" value="1"/>
</dbReference>
<evidence type="ECO:0000256" key="1">
    <source>
        <dbReference type="ARBA" id="ARBA00004651"/>
    </source>
</evidence>
<keyword evidence="6 8" id="KW-1133">Transmembrane helix</keyword>
<evidence type="ECO:0000256" key="3">
    <source>
        <dbReference type="ARBA" id="ARBA00022692"/>
    </source>
</evidence>
<dbReference type="AlphaFoldDB" id="A0AAD0MLL8"/>
<keyword evidence="4" id="KW-0547">Nucleotide-binding</keyword>
<evidence type="ECO:0000256" key="4">
    <source>
        <dbReference type="ARBA" id="ARBA00022741"/>
    </source>
</evidence>
<evidence type="ECO:0000256" key="8">
    <source>
        <dbReference type="SAM" id="Phobius"/>
    </source>
</evidence>
<evidence type="ECO:0000256" key="7">
    <source>
        <dbReference type="ARBA" id="ARBA00023136"/>
    </source>
</evidence>
<evidence type="ECO:0000256" key="6">
    <source>
        <dbReference type="ARBA" id="ARBA00022989"/>
    </source>
</evidence>
<name>A0AAD0MLL8_BACPU</name>
<feature type="transmembrane region" description="Helical" evidence="8">
    <location>
        <begin position="53"/>
        <end position="74"/>
    </location>
</feature>
<feature type="domain" description="ABC transmembrane type-1" evidence="10">
    <location>
        <begin position="17"/>
        <end position="299"/>
    </location>
</feature>
<dbReference type="FunFam" id="3.40.50.300:FF:000218">
    <property type="entry name" value="Multidrug ABC transporter ATP-binding protein"/>
    <property type="match status" value="1"/>
</dbReference>
<evidence type="ECO:0000256" key="2">
    <source>
        <dbReference type="ARBA" id="ARBA00005417"/>
    </source>
</evidence>
<feature type="domain" description="ABC transporter" evidence="9">
    <location>
        <begin position="333"/>
        <end position="567"/>
    </location>
</feature>
<dbReference type="GO" id="GO:0005524">
    <property type="term" value="F:ATP binding"/>
    <property type="evidence" value="ECO:0007669"/>
    <property type="project" value="UniProtKB-KW"/>
</dbReference>
<protein>
    <submittedName>
        <fullName evidence="11">Multidrug ABC transporter ATP-binding protein</fullName>
    </submittedName>
</protein>
<reference evidence="11 12" key="1">
    <citation type="submission" date="2018-02" db="EMBL/GenBank/DDBJ databases">
        <title>The complete genome of two Bacillus pumilus strains from Cuatro Cienegas, Coahuila, Mexico.</title>
        <authorList>
            <person name="Zarza E."/>
            <person name="Alcaraz L.D."/>
            <person name="Aguilar-Salinas B."/>
            <person name="Islas A."/>
            <person name="Olmedo-Alvarez G."/>
        </authorList>
    </citation>
    <scope>NUCLEOTIDE SEQUENCE [LARGE SCALE GENOMIC DNA]</scope>
    <source>
        <strain evidence="11 12">145</strain>
    </source>
</reference>
<dbReference type="InterPro" id="IPR017871">
    <property type="entry name" value="ABC_transporter-like_CS"/>
</dbReference>
<dbReference type="Gene3D" id="1.20.1560.10">
    <property type="entry name" value="ABC transporter type 1, transmembrane domain"/>
    <property type="match status" value="1"/>
</dbReference>
<feature type="transmembrane region" description="Helical" evidence="8">
    <location>
        <begin position="158"/>
        <end position="175"/>
    </location>
</feature>
<dbReference type="Pfam" id="PF00005">
    <property type="entry name" value="ABC_tran"/>
    <property type="match status" value="1"/>
</dbReference>
<dbReference type="GO" id="GO:0015421">
    <property type="term" value="F:ABC-type oligopeptide transporter activity"/>
    <property type="evidence" value="ECO:0007669"/>
    <property type="project" value="TreeGrafter"/>
</dbReference>
<comment type="similarity">
    <text evidence="2">Belongs to the ABC transporter superfamily.</text>
</comment>
<gene>
    <name evidence="11" type="ORF">C5695_04000</name>
</gene>
<proteinExistence type="inferred from homology"/>
<dbReference type="GO" id="GO:0005886">
    <property type="term" value="C:plasma membrane"/>
    <property type="evidence" value="ECO:0007669"/>
    <property type="project" value="UniProtKB-SubCell"/>
</dbReference>
<dbReference type="EMBL" id="CP027116">
    <property type="protein sequence ID" value="AVM23041.1"/>
    <property type="molecule type" value="Genomic_DNA"/>
</dbReference>
<sequence>MLKRFLSYYKPYMGLFIVDFSCAVLAALLELSFPLAISKVMDDLLPNGDWEAIWFWGSMLLILYVISSTMHYVVTYFGHKLGINIETDMRNQLFSHVQRMSFRFFDQKKTGKLVSRMTNDLMDIGEIAHHGPEDLFIAVMTLTGAFGLMLSINWQLAVLTFIVVPFLIGLSVYFTKKMSAAFDKMFSSIGRFHSRVENNISGIRVVKAFGNETHEMDRFIEHNQQFRETKLATYQMMAVHTAVSHFLIKSVTVFGLVCGAWFVLQKNMTYGEFVSFVLLTGIFLGPIQQINAVIEMYPKGAAGFKRFASLIDQSPDEKDVDDAIKVNHLKGDIVFEHVSFQYESGKPVLHDINLEVKQGETIAIVGPSGAGKSTLCSLLPRFYEWQEGTITIDGIETRKMTLPSLRSQIGVVQQDIYLFHGTIRENILYGKLQASDEEVWEAVEKAQLKDLVNSLPKGLDTIIGERGMMLSGGQKQRISIARIFLKNPPIFILDEATSSLDTETESFIQASLEELAEGRTTFIIAHRLATIQHADRIVVLTKEGIKEQGRHEDLLQMDGMYRRLYETQFRI</sequence>
<dbReference type="CDD" id="cd18549">
    <property type="entry name" value="ABC_6TM_YwjA_like"/>
    <property type="match status" value="1"/>
</dbReference>
<evidence type="ECO:0000259" key="9">
    <source>
        <dbReference type="PROSITE" id="PS50893"/>
    </source>
</evidence>
<dbReference type="GO" id="GO:0016887">
    <property type="term" value="F:ATP hydrolysis activity"/>
    <property type="evidence" value="ECO:0007669"/>
    <property type="project" value="InterPro"/>
</dbReference>